<keyword evidence="6" id="KW-0604">Photosystem II</keyword>
<dbReference type="InterPro" id="IPR011250">
    <property type="entry name" value="OMP/PagP_B-barrel"/>
</dbReference>
<evidence type="ECO:0000313" key="7">
    <source>
        <dbReference type="EMBL" id="CAE7247838.1"/>
    </source>
</evidence>
<evidence type="ECO:0000256" key="6">
    <source>
        <dbReference type="ARBA" id="ARBA00023276"/>
    </source>
</evidence>
<evidence type="ECO:0000256" key="2">
    <source>
        <dbReference type="ARBA" id="ARBA00009838"/>
    </source>
</evidence>
<gene>
    <name evidence="7" type="primary">psbO</name>
    <name evidence="7" type="ORF">SPIL2461_LOCUS4613</name>
</gene>
<dbReference type="PANTHER" id="PTHR34058">
    <property type="entry name" value="OXYGEN-EVOLVING ENHANCER PROTEIN 1-2, CHLOROPLASTIC"/>
    <property type="match status" value="1"/>
</dbReference>
<proteinExistence type="inferred from homology"/>
<keyword evidence="3" id="KW-0602">Photosynthesis</keyword>
<organism evidence="7 8">
    <name type="scientific">Symbiodinium pilosum</name>
    <name type="common">Dinoflagellate</name>
    <dbReference type="NCBI Taxonomy" id="2952"/>
    <lineage>
        <taxon>Eukaryota</taxon>
        <taxon>Sar</taxon>
        <taxon>Alveolata</taxon>
        <taxon>Dinophyceae</taxon>
        <taxon>Suessiales</taxon>
        <taxon>Symbiodiniaceae</taxon>
        <taxon>Symbiodinium</taxon>
    </lineage>
</organism>
<evidence type="ECO:0000256" key="5">
    <source>
        <dbReference type="ARBA" id="ARBA00023136"/>
    </source>
</evidence>
<dbReference type="Proteomes" id="UP000649617">
    <property type="component" value="Unassembled WGS sequence"/>
</dbReference>
<dbReference type="Gene3D" id="2.40.160.30">
    <property type="entry name" value="Photosystem II, cytochrome c-550 precursor"/>
    <property type="match status" value="1"/>
</dbReference>
<sequence length="79" mass="8727">ETNKVFDIGKGVIEMEVNKVNQELGEIGGVFVSKQPSDTDMGAKAPRTFSGFVTCWDQGPTVNRKARAWLHYTTVLPEV</sequence>
<accession>A0A812LPP5</accession>
<evidence type="ECO:0000313" key="8">
    <source>
        <dbReference type="Proteomes" id="UP000649617"/>
    </source>
</evidence>
<dbReference type="OrthoDB" id="431805at2759"/>
<feature type="non-terminal residue" evidence="7">
    <location>
        <position position="79"/>
    </location>
</feature>
<dbReference type="SUPFAM" id="SSF56925">
    <property type="entry name" value="OMPA-like"/>
    <property type="match status" value="1"/>
</dbReference>
<name>A0A812LPP5_SYMPI</name>
<comment type="caution">
    <text evidence="7">The sequence shown here is derived from an EMBL/GenBank/DDBJ whole genome shotgun (WGS) entry which is preliminary data.</text>
</comment>
<dbReference type="GO" id="GO:0009523">
    <property type="term" value="C:photosystem II"/>
    <property type="evidence" value="ECO:0007669"/>
    <property type="project" value="UniProtKB-KW"/>
</dbReference>
<dbReference type="GO" id="GO:0010207">
    <property type="term" value="P:photosystem II assembly"/>
    <property type="evidence" value="ECO:0007669"/>
    <property type="project" value="InterPro"/>
</dbReference>
<evidence type="ECO:0000256" key="1">
    <source>
        <dbReference type="ARBA" id="ARBA00004370"/>
    </source>
</evidence>
<protein>
    <submittedName>
        <fullName evidence="7">PsbO protein</fullName>
    </submittedName>
</protein>
<comment type="similarity">
    <text evidence="2">Belongs to the PsbO family.</text>
</comment>
<keyword evidence="4" id="KW-0793">Thylakoid</keyword>
<dbReference type="EMBL" id="CAJNIZ010006182">
    <property type="protein sequence ID" value="CAE7247838.1"/>
    <property type="molecule type" value="Genomic_DNA"/>
</dbReference>
<dbReference type="InterPro" id="IPR002628">
    <property type="entry name" value="PsbO"/>
</dbReference>
<evidence type="ECO:0000256" key="4">
    <source>
        <dbReference type="ARBA" id="ARBA00023078"/>
    </source>
</evidence>
<keyword evidence="5" id="KW-0472">Membrane</keyword>
<comment type="subcellular location">
    <subcellularLocation>
        <location evidence="1">Membrane</location>
    </subcellularLocation>
</comment>
<dbReference type="GO" id="GO:0042549">
    <property type="term" value="P:photosystem II stabilization"/>
    <property type="evidence" value="ECO:0007669"/>
    <property type="project" value="InterPro"/>
</dbReference>
<dbReference type="Pfam" id="PF01716">
    <property type="entry name" value="MSP"/>
    <property type="match status" value="1"/>
</dbReference>
<keyword evidence="8" id="KW-1185">Reference proteome</keyword>
<dbReference type="AlphaFoldDB" id="A0A812LPP5"/>
<reference evidence="7" key="1">
    <citation type="submission" date="2021-02" db="EMBL/GenBank/DDBJ databases">
        <authorList>
            <person name="Dougan E. K."/>
            <person name="Rhodes N."/>
            <person name="Thang M."/>
            <person name="Chan C."/>
        </authorList>
    </citation>
    <scope>NUCLEOTIDE SEQUENCE</scope>
</reference>
<evidence type="ECO:0000256" key="3">
    <source>
        <dbReference type="ARBA" id="ARBA00022531"/>
    </source>
</evidence>